<gene>
    <name evidence="1" type="ORF">ISF_09421</name>
</gene>
<organism evidence="1 2">
    <name type="scientific">Cordyceps fumosorosea (strain ARSEF 2679)</name>
    <name type="common">Isaria fumosorosea</name>
    <dbReference type="NCBI Taxonomy" id="1081104"/>
    <lineage>
        <taxon>Eukaryota</taxon>
        <taxon>Fungi</taxon>
        <taxon>Dikarya</taxon>
        <taxon>Ascomycota</taxon>
        <taxon>Pezizomycotina</taxon>
        <taxon>Sordariomycetes</taxon>
        <taxon>Hypocreomycetidae</taxon>
        <taxon>Hypocreales</taxon>
        <taxon>Cordycipitaceae</taxon>
        <taxon>Cordyceps</taxon>
    </lineage>
</organism>
<comment type="caution">
    <text evidence="1">The sequence shown here is derived from an EMBL/GenBank/DDBJ whole genome shotgun (WGS) entry which is preliminary data.</text>
</comment>
<reference evidence="1 2" key="1">
    <citation type="journal article" date="2016" name="Genome Biol. Evol.">
        <title>Divergent and convergent evolution of fungal pathogenicity.</title>
        <authorList>
            <person name="Shang Y."/>
            <person name="Xiao G."/>
            <person name="Zheng P."/>
            <person name="Cen K."/>
            <person name="Zhan S."/>
            <person name="Wang C."/>
        </authorList>
    </citation>
    <scope>NUCLEOTIDE SEQUENCE [LARGE SCALE GENOMIC DNA]</scope>
    <source>
        <strain evidence="1 2">ARSEF 2679</strain>
    </source>
</reference>
<dbReference type="OrthoDB" id="3660930at2759"/>
<name>A0A162JVI5_CORFA</name>
<proteinExistence type="predicted"/>
<dbReference type="GeneID" id="30025713"/>
<evidence type="ECO:0008006" key="3">
    <source>
        <dbReference type="Google" id="ProtNLM"/>
    </source>
</evidence>
<evidence type="ECO:0000313" key="1">
    <source>
        <dbReference type="EMBL" id="OAA49718.1"/>
    </source>
</evidence>
<dbReference type="AlphaFoldDB" id="A0A162JVI5"/>
<dbReference type="RefSeq" id="XP_018699826.1">
    <property type="nucleotide sequence ID" value="XM_018853023.1"/>
</dbReference>
<dbReference type="EMBL" id="AZHB01000048">
    <property type="protein sequence ID" value="OAA49718.1"/>
    <property type="molecule type" value="Genomic_DNA"/>
</dbReference>
<accession>A0A162JVI5</accession>
<protein>
    <recommendedName>
        <fullName evidence="3">IDI-2</fullName>
    </recommendedName>
</protein>
<evidence type="ECO:0000313" key="2">
    <source>
        <dbReference type="Proteomes" id="UP000076744"/>
    </source>
</evidence>
<dbReference type="Proteomes" id="UP000076744">
    <property type="component" value="Unassembled WGS sequence"/>
</dbReference>
<sequence>MKFSTFSCGIAALASTNFAFARLSYEVAEAVCGGLGVMNTTALPASINVEDARICADHPLGSPELPQQLDKRKCWYGQPVGCNRHGYCYKSCGPPGTGMWCWTAQRDGFGPWERCSKGSDCSGTMGCGAGGCKGCGCGC</sequence>
<keyword evidence="2" id="KW-1185">Reference proteome</keyword>